<reference evidence="4 5" key="1">
    <citation type="submission" date="2018-03" db="EMBL/GenBank/DDBJ databases">
        <title>Genome sequence of Clostridium liquoris DSM 100320.</title>
        <authorList>
            <person name="Poehlein A."/>
            <person name="Daniel R."/>
        </authorList>
    </citation>
    <scope>NUCLEOTIDE SEQUENCE [LARGE SCALE GENOMIC DNA]</scope>
    <source>
        <strain evidence="4 5">DSM 100320</strain>
    </source>
</reference>
<dbReference type="InterPro" id="IPR000979">
    <property type="entry name" value="Phosphodiesterase_MJ0936/Vps29"/>
</dbReference>
<dbReference type="CDD" id="cd00841">
    <property type="entry name" value="MPP_YfcE"/>
    <property type="match status" value="1"/>
</dbReference>
<dbReference type="SUPFAM" id="SSF56300">
    <property type="entry name" value="Metallo-dependent phosphatases"/>
    <property type="match status" value="1"/>
</dbReference>
<dbReference type="Pfam" id="PF12850">
    <property type="entry name" value="Metallophos_2"/>
    <property type="match status" value="1"/>
</dbReference>
<comment type="cofactor">
    <cofactor evidence="2">
        <name>a divalent metal cation</name>
        <dbReference type="ChEBI" id="CHEBI:60240"/>
    </cofactor>
</comment>
<dbReference type="Gene3D" id="3.60.21.10">
    <property type="match status" value="1"/>
</dbReference>
<comment type="similarity">
    <text evidence="1 2">Belongs to the metallophosphoesterase superfamily. YfcE family.</text>
</comment>
<dbReference type="GO" id="GO:0046872">
    <property type="term" value="F:metal ion binding"/>
    <property type="evidence" value="ECO:0007669"/>
    <property type="project" value="UniProtKB-KW"/>
</dbReference>
<dbReference type="EMBL" id="PVXO01000032">
    <property type="protein sequence ID" value="PRR79081.1"/>
    <property type="molecule type" value="Genomic_DNA"/>
</dbReference>
<name>A0A2T0B5A9_9CLOT</name>
<dbReference type="EC" id="3.1.4.-" evidence="2"/>
<dbReference type="OrthoDB" id="9800565at2"/>
<feature type="domain" description="Calcineurin-like phosphoesterase" evidence="3">
    <location>
        <begin position="1"/>
        <end position="146"/>
    </location>
</feature>
<proteinExistence type="inferred from homology"/>
<keyword evidence="2" id="KW-0479">Metal-binding</keyword>
<comment type="caution">
    <text evidence="4">The sequence shown here is derived from an EMBL/GenBank/DDBJ whole genome shotgun (WGS) entry which is preliminary data.</text>
</comment>
<evidence type="ECO:0000256" key="2">
    <source>
        <dbReference type="RuleBase" id="RU362039"/>
    </source>
</evidence>
<gene>
    <name evidence="4" type="ORF">CLLI_11220</name>
</gene>
<evidence type="ECO:0000313" key="5">
    <source>
        <dbReference type="Proteomes" id="UP000239706"/>
    </source>
</evidence>
<sequence>MLIGVVSDTHRHTWIIERVMEKLQNIDLLIHLGDNTQDIKEFHRFYSGRIINVKGNCDYSSTIPSDIIEEIQGQKFFITHGHHYDVKHSLSRLKYKAIEEQANVVLFGHTHVSQIVYEDGIWFINPGSPVLSRDGFNSVALIEIKDGKVNASIKAIR</sequence>
<protein>
    <recommendedName>
        <fullName evidence="2">Phosphoesterase</fullName>
        <ecNumber evidence="2">3.1.4.-</ecNumber>
    </recommendedName>
</protein>
<dbReference type="NCBIfam" id="TIGR00040">
    <property type="entry name" value="yfcE"/>
    <property type="match status" value="1"/>
</dbReference>
<accession>A0A2T0B5A9</accession>
<organism evidence="4 5">
    <name type="scientific">Clostridium liquoris</name>
    <dbReference type="NCBI Taxonomy" id="1289519"/>
    <lineage>
        <taxon>Bacteria</taxon>
        <taxon>Bacillati</taxon>
        <taxon>Bacillota</taxon>
        <taxon>Clostridia</taxon>
        <taxon>Eubacteriales</taxon>
        <taxon>Clostridiaceae</taxon>
        <taxon>Clostridium</taxon>
    </lineage>
</organism>
<keyword evidence="5" id="KW-1185">Reference proteome</keyword>
<evidence type="ECO:0000256" key="1">
    <source>
        <dbReference type="ARBA" id="ARBA00008950"/>
    </source>
</evidence>
<dbReference type="GO" id="GO:0016787">
    <property type="term" value="F:hydrolase activity"/>
    <property type="evidence" value="ECO:0007669"/>
    <property type="project" value="UniProtKB-UniRule"/>
</dbReference>
<dbReference type="InterPro" id="IPR041802">
    <property type="entry name" value="MPP_YfcE"/>
</dbReference>
<dbReference type="InterPro" id="IPR029052">
    <property type="entry name" value="Metallo-depent_PP-like"/>
</dbReference>
<evidence type="ECO:0000259" key="3">
    <source>
        <dbReference type="Pfam" id="PF12850"/>
    </source>
</evidence>
<evidence type="ECO:0000313" key="4">
    <source>
        <dbReference type="EMBL" id="PRR79081.1"/>
    </source>
</evidence>
<dbReference type="AlphaFoldDB" id="A0A2T0B5A9"/>
<dbReference type="PANTHER" id="PTHR11124">
    <property type="entry name" value="VACUOLAR SORTING PROTEIN VPS29"/>
    <property type="match status" value="1"/>
</dbReference>
<dbReference type="RefSeq" id="WP_106063263.1">
    <property type="nucleotide sequence ID" value="NZ_PVXO01000032.1"/>
</dbReference>
<dbReference type="InterPro" id="IPR024654">
    <property type="entry name" value="Calcineurin-like_PHP_lpxH"/>
</dbReference>
<dbReference type="Proteomes" id="UP000239706">
    <property type="component" value="Unassembled WGS sequence"/>
</dbReference>